<dbReference type="Proteomes" id="UP001293254">
    <property type="component" value="Unassembled WGS sequence"/>
</dbReference>
<protein>
    <recommendedName>
        <fullName evidence="4">CASP-like protein</fullName>
    </recommendedName>
</protein>
<feature type="transmembrane region" description="Helical" evidence="1">
    <location>
        <begin position="25"/>
        <end position="43"/>
    </location>
</feature>
<organism evidence="2 3">
    <name type="scientific">Sesamum alatum</name>
    <dbReference type="NCBI Taxonomy" id="300844"/>
    <lineage>
        <taxon>Eukaryota</taxon>
        <taxon>Viridiplantae</taxon>
        <taxon>Streptophyta</taxon>
        <taxon>Embryophyta</taxon>
        <taxon>Tracheophyta</taxon>
        <taxon>Spermatophyta</taxon>
        <taxon>Magnoliopsida</taxon>
        <taxon>eudicotyledons</taxon>
        <taxon>Gunneridae</taxon>
        <taxon>Pentapetalae</taxon>
        <taxon>asterids</taxon>
        <taxon>lamiids</taxon>
        <taxon>Lamiales</taxon>
        <taxon>Pedaliaceae</taxon>
        <taxon>Sesamum</taxon>
    </lineage>
</organism>
<name>A0AAE2CAP0_9LAMI</name>
<reference evidence="2" key="2">
    <citation type="journal article" date="2024" name="Plant">
        <title>Genomic evolution and insights into agronomic trait innovations of Sesamum species.</title>
        <authorList>
            <person name="Miao H."/>
            <person name="Wang L."/>
            <person name="Qu L."/>
            <person name="Liu H."/>
            <person name="Sun Y."/>
            <person name="Le M."/>
            <person name="Wang Q."/>
            <person name="Wei S."/>
            <person name="Zheng Y."/>
            <person name="Lin W."/>
            <person name="Duan Y."/>
            <person name="Cao H."/>
            <person name="Xiong S."/>
            <person name="Wang X."/>
            <person name="Wei L."/>
            <person name="Li C."/>
            <person name="Ma Q."/>
            <person name="Ju M."/>
            <person name="Zhao R."/>
            <person name="Li G."/>
            <person name="Mu C."/>
            <person name="Tian Q."/>
            <person name="Mei H."/>
            <person name="Zhang T."/>
            <person name="Gao T."/>
            <person name="Zhang H."/>
        </authorList>
    </citation>
    <scope>NUCLEOTIDE SEQUENCE</scope>
    <source>
        <strain evidence="2">3651</strain>
    </source>
</reference>
<proteinExistence type="predicted"/>
<gene>
    <name evidence="2" type="ORF">Salat_2603500</name>
</gene>
<feature type="transmembrane region" description="Helical" evidence="1">
    <location>
        <begin position="71"/>
        <end position="91"/>
    </location>
</feature>
<keyword evidence="1" id="KW-0812">Transmembrane</keyword>
<dbReference type="AlphaFoldDB" id="A0AAE2CAP0"/>
<accession>A0AAE2CAP0</accession>
<comment type="caution">
    <text evidence="2">The sequence shown here is derived from an EMBL/GenBank/DDBJ whole genome shotgun (WGS) entry which is preliminary data.</text>
</comment>
<keyword evidence="1" id="KW-1133">Transmembrane helix</keyword>
<evidence type="ECO:0008006" key="4">
    <source>
        <dbReference type="Google" id="ProtNLM"/>
    </source>
</evidence>
<keyword evidence="1" id="KW-0472">Membrane</keyword>
<evidence type="ECO:0000313" key="3">
    <source>
        <dbReference type="Proteomes" id="UP001293254"/>
    </source>
</evidence>
<sequence>MGDEAAAPPAPSNTTEWMRSIAETLKMLAIACFVAALWSTYIIDDSATRSSDDQVFESKVKMISDFLTYRYMLGSAVIGIVFNVKLFSLSISQFADPHQHRTLAPKYQLYNEEELQAWVLPWN</sequence>
<keyword evidence="3" id="KW-1185">Reference proteome</keyword>
<evidence type="ECO:0000313" key="2">
    <source>
        <dbReference type="EMBL" id="KAK4414965.1"/>
    </source>
</evidence>
<evidence type="ECO:0000256" key="1">
    <source>
        <dbReference type="SAM" id="Phobius"/>
    </source>
</evidence>
<reference evidence="2" key="1">
    <citation type="submission" date="2020-06" db="EMBL/GenBank/DDBJ databases">
        <authorList>
            <person name="Li T."/>
            <person name="Hu X."/>
            <person name="Zhang T."/>
            <person name="Song X."/>
            <person name="Zhang H."/>
            <person name="Dai N."/>
            <person name="Sheng W."/>
            <person name="Hou X."/>
            <person name="Wei L."/>
        </authorList>
    </citation>
    <scope>NUCLEOTIDE SEQUENCE</scope>
    <source>
        <strain evidence="2">3651</strain>
        <tissue evidence="2">Leaf</tissue>
    </source>
</reference>
<dbReference type="EMBL" id="JACGWO010000011">
    <property type="protein sequence ID" value="KAK4414965.1"/>
    <property type="molecule type" value="Genomic_DNA"/>
</dbReference>